<protein>
    <submittedName>
        <fullName evidence="1">Uncharacterized protein</fullName>
    </submittedName>
</protein>
<dbReference type="AlphaFoldDB" id="A0A2G2VTE5"/>
<accession>A0A2G2VTE5</accession>
<reference evidence="1 2" key="1">
    <citation type="journal article" date="2017" name="Genome Biol.">
        <title>New reference genome sequences of hot pepper reveal the massive evolution of plant disease-resistance genes by retroduplication.</title>
        <authorList>
            <person name="Kim S."/>
            <person name="Park J."/>
            <person name="Yeom S.I."/>
            <person name="Kim Y.M."/>
            <person name="Seo E."/>
            <person name="Kim K.T."/>
            <person name="Kim M.S."/>
            <person name="Lee J.M."/>
            <person name="Cheong K."/>
            <person name="Shin H.S."/>
            <person name="Kim S.B."/>
            <person name="Han K."/>
            <person name="Lee J."/>
            <person name="Park M."/>
            <person name="Lee H.A."/>
            <person name="Lee H.Y."/>
            <person name="Lee Y."/>
            <person name="Oh S."/>
            <person name="Lee J.H."/>
            <person name="Choi E."/>
            <person name="Choi E."/>
            <person name="Lee S.E."/>
            <person name="Jeon J."/>
            <person name="Kim H."/>
            <person name="Choi G."/>
            <person name="Song H."/>
            <person name="Lee J."/>
            <person name="Lee S.C."/>
            <person name="Kwon J.K."/>
            <person name="Lee H.Y."/>
            <person name="Koo N."/>
            <person name="Hong Y."/>
            <person name="Kim R.W."/>
            <person name="Kang W.H."/>
            <person name="Huh J.H."/>
            <person name="Kang B.C."/>
            <person name="Yang T.J."/>
            <person name="Lee Y.H."/>
            <person name="Bennetzen J.L."/>
            <person name="Choi D."/>
        </authorList>
    </citation>
    <scope>NUCLEOTIDE SEQUENCE [LARGE SCALE GENOMIC DNA]</scope>
    <source>
        <strain evidence="2">cv. PBC81</strain>
    </source>
</reference>
<sequence>MISELETPHVELKIYPPGWDKPLQVIAVLDTSAAASILYPDIIPNDHWDPHFRTFFAISKGGVLTTKMITSQPFMIELFPRIYFPVPRLFQIDDEDQVKKIEKHLIEESCVESHKEFLRKTKHPLWINQEFFIRFPFKKSENIKRTKGRKGRLAMVHLYLLHTRFNKYQHVNLSSSKIILDDNGTVFITMFPNFNILLADPQLMKALTIQASVWGGDGEGIVTYRSSIYQSTLCFFLRHFNPSKILFIDLVKYLFLLDETLHSKDRFLIRLDLLTTGISQRLYERPLVSRSISLTMMDIPPQVSIYVTGCRERHPKYLKFSSRNNLSSVDLIATINIPWESALDEARGGEVPYTSSIHKSTSCFCLRSEGSRYLLSRFREQSVSLEDSILDVFSMLD</sequence>
<evidence type="ECO:0000313" key="2">
    <source>
        <dbReference type="Proteomes" id="UP000224567"/>
    </source>
</evidence>
<dbReference type="PANTHER" id="PTHR48435:SF1">
    <property type="entry name" value="POLYPROTEIN"/>
    <property type="match status" value="1"/>
</dbReference>
<reference evidence="2" key="2">
    <citation type="journal article" date="2017" name="J. Anim. Genet.">
        <title>Multiple reference genome sequences of hot pepper reveal the massive evolution of plant disease resistance genes by retroduplication.</title>
        <authorList>
            <person name="Kim S."/>
            <person name="Park J."/>
            <person name="Yeom S.-I."/>
            <person name="Kim Y.-M."/>
            <person name="Seo E."/>
            <person name="Kim K.-T."/>
            <person name="Kim M.-S."/>
            <person name="Lee J.M."/>
            <person name="Cheong K."/>
            <person name="Shin H.-S."/>
            <person name="Kim S.-B."/>
            <person name="Han K."/>
            <person name="Lee J."/>
            <person name="Park M."/>
            <person name="Lee H.-A."/>
            <person name="Lee H.-Y."/>
            <person name="Lee Y."/>
            <person name="Oh S."/>
            <person name="Lee J.H."/>
            <person name="Choi E."/>
            <person name="Choi E."/>
            <person name="Lee S.E."/>
            <person name="Jeon J."/>
            <person name="Kim H."/>
            <person name="Choi G."/>
            <person name="Song H."/>
            <person name="Lee J."/>
            <person name="Lee S.-C."/>
            <person name="Kwon J.-K."/>
            <person name="Lee H.-Y."/>
            <person name="Koo N."/>
            <person name="Hong Y."/>
            <person name="Kim R.W."/>
            <person name="Kang W.-H."/>
            <person name="Huh J.H."/>
            <person name="Kang B.-C."/>
            <person name="Yang T.-J."/>
            <person name="Lee Y.-H."/>
            <person name="Bennetzen J.L."/>
            <person name="Choi D."/>
        </authorList>
    </citation>
    <scope>NUCLEOTIDE SEQUENCE [LARGE SCALE GENOMIC DNA]</scope>
    <source>
        <strain evidence="2">cv. PBC81</strain>
    </source>
</reference>
<evidence type="ECO:0000313" key="1">
    <source>
        <dbReference type="EMBL" id="PHT36260.1"/>
    </source>
</evidence>
<dbReference type="Proteomes" id="UP000224567">
    <property type="component" value="Unassembled WGS sequence"/>
</dbReference>
<dbReference type="EMBL" id="MLFT02000010">
    <property type="protein sequence ID" value="PHT36260.1"/>
    <property type="molecule type" value="Genomic_DNA"/>
</dbReference>
<comment type="caution">
    <text evidence="1">The sequence shown here is derived from an EMBL/GenBank/DDBJ whole genome shotgun (WGS) entry which is preliminary data.</text>
</comment>
<name>A0A2G2VTE5_CAPBA</name>
<organism evidence="1 2">
    <name type="scientific">Capsicum baccatum</name>
    <name type="common">Peruvian pepper</name>
    <dbReference type="NCBI Taxonomy" id="33114"/>
    <lineage>
        <taxon>Eukaryota</taxon>
        <taxon>Viridiplantae</taxon>
        <taxon>Streptophyta</taxon>
        <taxon>Embryophyta</taxon>
        <taxon>Tracheophyta</taxon>
        <taxon>Spermatophyta</taxon>
        <taxon>Magnoliopsida</taxon>
        <taxon>eudicotyledons</taxon>
        <taxon>Gunneridae</taxon>
        <taxon>Pentapetalae</taxon>
        <taxon>asterids</taxon>
        <taxon>lamiids</taxon>
        <taxon>Solanales</taxon>
        <taxon>Solanaceae</taxon>
        <taxon>Solanoideae</taxon>
        <taxon>Capsiceae</taxon>
        <taxon>Capsicum</taxon>
    </lineage>
</organism>
<dbReference type="InterPro" id="IPR053098">
    <property type="entry name" value="Petuviruses_polyprotein"/>
</dbReference>
<dbReference type="OrthoDB" id="1914518at2759"/>
<gene>
    <name evidence="1" type="ORF">CQW23_23960</name>
</gene>
<proteinExistence type="predicted"/>
<dbReference type="PANTHER" id="PTHR48435">
    <property type="entry name" value="POLYPROTEIN"/>
    <property type="match status" value="1"/>
</dbReference>
<keyword evidence="2" id="KW-1185">Reference proteome</keyword>